<organism evidence="2 3">
    <name type="scientific">Dendrothele bispora (strain CBS 962.96)</name>
    <dbReference type="NCBI Taxonomy" id="1314807"/>
    <lineage>
        <taxon>Eukaryota</taxon>
        <taxon>Fungi</taxon>
        <taxon>Dikarya</taxon>
        <taxon>Basidiomycota</taxon>
        <taxon>Agaricomycotina</taxon>
        <taxon>Agaricomycetes</taxon>
        <taxon>Agaricomycetidae</taxon>
        <taxon>Agaricales</taxon>
        <taxon>Agaricales incertae sedis</taxon>
        <taxon>Dendrothele</taxon>
    </lineage>
</organism>
<keyword evidence="1" id="KW-0812">Transmembrane</keyword>
<dbReference type="EMBL" id="ML179126">
    <property type="protein sequence ID" value="THU98975.1"/>
    <property type="molecule type" value="Genomic_DNA"/>
</dbReference>
<reference evidence="2 3" key="1">
    <citation type="journal article" date="2019" name="Nat. Ecol. Evol.">
        <title>Megaphylogeny resolves global patterns of mushroom evolution.</title>
        <authorList>
            <person name="Varga T."/>
            <person name="Krizsan K."/>
            <person name="Foldi C."/>
            <person name="Dima B."/>
            <person name="Sanchez-Garcia M."/>
            <person name="Sanchez-Ramirez S."/>
            <person name="Szollosi G.J."/>
            <person name="Szarkandi J.G."/>
            <person name="Papp V."/>
            <person name="Albert L."/>
            <person name="Andreopoulos W."/>
            <person name="Angelini C."/>
            <person name="Antonin V."/>
            <person name="Barry K.W."/>
            <person name="Bougher N.L."/>
            <person name="Buchanan P."/>
            <person name="Buyck B."/>
            <person name="Bense V."/>
            <person name="Catcheside P."/>
            <person name="Chovatia M."/>
            <person name="Cooper J."/>
            <person name="Damon W."/>
            <person name="Desjardin D."/>
            <person name="Finy P."/>
            <person name="Geml J."/>
            <person name="Haridas S."/>
            <person name="Hughes K."/>
            <person name="Justo A."/>
            <person name="Karasinski D."/>
            <person name="Kautmanova I."/>
            <person name="Kiss B."/>
            <person name="Kocsube S."/>
            <person name="Kotiranta H."/>
            <person name="LaButti K.M."/>
            <person name="Lechner B.E."/>
            <person name="Liimatainen K."/>
            <person name="Lipzen A."/>
            <person name="Lukacs Z."/>
            <person name="Mihaltcheva S."/>
            <person name="Morgado L.N."/>
            <person name="Niskanen T."/>
            <person name="Noordeloos M.E."/>
            <person name="Ohm R.A."/>
            <person name="Ortiz-Santana B."/>
            <person name="Ovrebo C."/>
            <person name="Racz N."/>
            <person name="Riley R."/>
            <person name="Savchenko A."/>
            <person name="Shiryaev A."/>
            <person name="Soop K."/>
            <person name="Spirin V."/>
            <person name="Szebenyi C."/>
            <person name="Tomsovsky M."/>
            <person name="Tulloss R.E."/>
            <person name="Uehling J."/>
            <person name="Grigoriev I.V."/>
            <person name="Vagvolgyi C."/>
            <person name="Papp T."/>
            <person name="Martin F.M."/>
            <person name="Miettinen O."/>
            <person name="Hibbett D.S."/>
            <person name="Nagy L.G."/>
        </authorList>
    </citation>
    <scope>NUCLEOTIDE SEQUENCE [LARGE SCALE GENOMIC DNA]</scope>
    <source>
        <strain evidence="2 3">CBS 962.96</strain>
    </source>
</reference>
<dbReference type="Proteomes" id="UP000297245">
    <property type="component" value="Unassembled WGS sequence"/>
</dbReference>
<accession>A0A4V4HGI3</accession>
<keyword evidence="1" id="KW-1133">Transmembrane helix</keyword>
<name>A0A4V4HGI3_DENBC</name>
<evidence type="ECO:0000313" key="3">
    <source>
        <dbReference type="Proteomes" id="UP000297245"/>
    </source>
</evidence>
<feature type="transmembrane region" description="Helical" evidence="1">
    <location>
        <begin position="108"/>
        <end position="131"/>
    </location>
</feature>
<sequence length="144" mass="15836">MFIYQKKFSTSKASASQCTLGEVLARLIDSLFPPIITITECSTKALQTGSLLSIAYTLPVSGQHSYYLCSAFAKVICSTRAKIVPYYSKTMPLIANAMSYAIDLPVDVGYLVFFLSVSGVISLLFVDHLWIQALLIEYSLLSTK</sequence>
<keyword evidence="1" id="KW-0472">Membrane</keyword>
<protein>
    <submittedName>
        <fullName evidence="2">Uncharacterized protein</fullName>
    </submittedName>
</protein>
<gene>
    <name evidence="2" type="ORF">K435DRAFT_513877</name>
</gene>
<evidence type="ECO:0000256" key="1">
    <source>
        <dbReference type="SAM" id="Phobius"/>
    </source>
</evidence>
<proteinExistence type="predicted"/>
<keyword evidence="3" id="KW-1185">Reference proteome</keyword>
<evidence type="ECO:0000313" key="2">
    <source>
        <dbReference type="EMBL" id="THU98975.1"/>
    </source>
</evidence>
<dbReference type="AlphaFoldDB" id="A0A4V4HGI3"/>